<dbReference type="AlphaFoldDB" id="A0A830DN14"/>
<dbReference type="EMBL" id="BMAC01003166">
    <property type="protein sequence ID" value="GFQ08126.1"/>
    <property type="molecule type" value="Genomic_DNA"/>
</dbReference>
<keyword evidence="2" id="KW-1185">Reference proteome</keyword>
<organism evidence="1 2">
    <name type="scientific">Phtheirospermum japonicum</name>
    <dbReference type="NCBI Taxonomy" id="374723"/>
    <lineage>
        <taxon>Eukaryota</taxon>
        <taxon>Viridiplantae</taxon>
        <taxon>Streptophyta</taxon>
        <taxon>Embryophyta</taxon>
        <taxon>Tracheophyta</taxon>
        <taxon>Spermatophyta</taxon>
        <taxon>Magnoliopsida</taxon>
        <taxon>eudicotyledons</taxon>
        <taxon>Gunneridae</taxon>
        <taxon>Pentapetalae</taxon>
        <taxon>asterids</taxon>
        <taxon>lamiids</taxon>
        <taxon>Lamiales</taxon>
        <taxon>Orobanchaceae</taxon>
        <taxon>Orobanchaceae incertae sedis</taxon>
        <taxon>Phtheirospermum</taxon>
    </lineage>
</organism>
<evidence type="ECO:0000313" key="2">
    <source>
        <dbReference type="Proteomes" id="UP000653305"/>
    </source>
</evidence>
<evidence type="ECO:0000313" key="1">
    <source>
        <dbReference type="EMBL" id="GFQ08126.1"/>
    </source>
</evidence>
<comment type="caution">
    <text evidence="1">The sequence shown here is derived from an EMBL/GenBank/DDBJ whole genome shotgun (WGS) entry which is preliminary data.</text>
</comment>
<proteinExistence type="predicted"/>
<reference evidence="1" key="1">
    <citation type="submission" date="2020-07" db="EMBL/GenBank/DDBJ databases">
        <title>Ethylene signaling mediates host invasion by parasitic plants.</title>
        <authorList>
            <person name="Yoshida S."/>
        </authorList>
    </citation>
    <scope>NUCLEOTIDE SEQUENCE</scope>
    <source>
        <strain evidence="1">Okayama</strain>
    </source>
</reference>
<dbReference type="Proteomes" id="UP000653305">
    <property type="component" value="Unassembled WGS sequence"/>
</dbReference>
<sequence>MSKVVDDDPWKQHKLAFVERLRDTNDCALFPPKYDFKNVCSCDECSSIIGQLKEFEQDLKSKSKQASEGICKRSVAGNNCFNLSAASGCSVDILDLLRHNLKVVYAKLGLSFTLGGSKCELKDVELKIQGLISDNGLMLGGDNDVDDLDETILVPSKTICQIIIFGLHLYSKTKVKEEAHHLLNEVLRLERMHEAAQISAEGQGEMLDPLISKRYIEQQIEGLPVEKLIPEVEDEIDKVSHITRNVDKLVEAKSCILGVSRYMVGTRNVFWQEYQEKHKGITGHDSTGLKDTLEKLRDKANWFKAEWNKDYAHWVAPYERSDPKRQRAQ</sequence>
<name>A0A830DN14_9LAMI</name>
<accession>A0A830DN14</accession>
<dbReference type="OrthoDB" id="928018at2759"/>
<gene>
    <name evidence="1" type="ORF">PHJA_002956600</name>
</gene>
<protein>
    <submittedName>
        <fullName evidence="1">Uncharacterized protein</fullName>
    </submittedName>
</protein>